<proteinExistence type="predicted"/>
<protein>
    <submittedName>
        <fullName evidence="2">Uncharacterized protein</fullName>
    </submittedName>
</protein>
<evidence type="ECO:0000313" key="2">
    <source>
        <dbReference type="EMBL" id="AKF07169.1"/>
    </source>
</evidence>
<name>A0A0F6SFL8_9BACT</name>
<sequence>MPGRRHRTSRGVKEYRNVGSRAPGASVRVLRTLPYAPCGGEHSC</sequence>
<reference evidence="2 3" key="1">
    <citation type="submission" date="2015-03" db="EMBL/GenBank/DDBJ databases">
        <title>Genome assembly of Sandaracinus amylolyticus DSM 53668.</title>
        <authorList>
            <person name="Sharma G."/>
            <person name="Subramanian S."/>
        </authorList>
    </citation>
    <scope>NUCLEOTIDE SEQUENCE [LARGE SCALE GENOMIC DNA]</scope>
    <source>
        <strain evidence="2 3">DSM 53668</strain>
    </source>
</reference>
<accession>A0A0F6SFL8</accession>
<evidence type="ECO:0000313" key="3">
    <source>
        <dbReference type="Proteomes" id="UP000034883"/>
    </source>
</evidence>
<organism evidence="2 3">
    <name type="scientific">Sandaracinus amylolyticus</name>
    <dbReference type="NCBI Taxonomy" id="927083"/>
    <lineage>
        <taxon>Bacteria</taxon>
        <taxon>Pseudomonadati</taxon>
        <taxon>Myxococcota</taxon>
        <taxon>Polyangia</taxon>
        <taxon>Polyangiales</taxon>
        <taxon>Sandaracinaceae</taxon>
        <taxon>Sandaracinus</taxon>
    </lineage>
</organism>
<keyword evidence="3" id="KW-1185">Reference proteome</keyword>
<feature type="region of interest" description="Disordered" evidence="1">
    <location>
        <begin position="1"/>
        <end position="21"/>
    </location>
</feature>
<dbReference type="EMBL" id="CP011125">
    <property type="protein sequence ID" value="AKF07169.1"/>
    <property type="molecule type" value="Genomic_DNA"/>
</dbReference>
<feature type="compositionally biased region" description="Basic residues" evidence="1">
    <location>
        <begin position="1"/>
        <end position="10"/>
    </location>
</feature>
<dbReference type="Proteomes" id="UP000034883">
    <property type="component" value="Chromosome"/>
</dbReference>
<gene>
    <name evidence="2" type="ORF">DB32_004318</name>
</gene>
<dbReference type="AlphaFoldDB" id="A0A0F6SFL8"/>
<evidence type="ECO:0000256" key="1">
    <source>
        <dbReference type="SAM" id="MobiDB-lite"/>
    </source>
</evidence>
<dbReference type="KEGG" id="samy:DB32_004318"/>